<dbReference type="CDD" id="cd05930">
    <property type="entry name" value="A_NRPS"/>
    <property type="match status" value="1"/>
</dbReference>
<dbReference type="NCBIfam" id="TIGR01733">
    <property type="entry name" value="AA-adenyl-dom"/>
    <property type="match status" value="1"/>
</dbReference>
<dbReference type="InterPro" id="IPR042099">
    <property type="entry name" value="ANL_N_sf"/>
</dbReference>
<feature type="transmembrane region" description="Helical" evidence="2">
    <location>
        <begin position="1162"/>
        <end position="1183"/>
    </location>
</feature>
<dbReference type="FunFam" id="3.40.50.12780:FF:000012">
    <property type="entry name" value="Non-ribosomal peptide synthetase"/>
    <property type="match status" value="1"/>
</dbReference>
<feature type="transmembrane region" description="Helical" evidence="2">
    <location>
        <begin position="719"/>
        <end position="739"/>
    </location>
</feature>
<keyword evidence="2" id="KW-0472">Membrane</keyword>
<sequence length="1392" mass="150282">MQPSSAVRPGPQGPSRRQRAELQKEGLGSVTLLNARTPVQDEPRAPFLSQPSTAGTPSRPGVLLGVEDPSLLRDELLPEILRASVDRRPDRTAIQFDGRRISYAELDSRANRVAQGLRARGIGRGSFVGLWMARSLDLHVVLLGILKAGAAYIPFDADAPAERVATSLTDCGAPAILVDLVTGTRAAGLGDVQVLRIGDVLSTTDTAPDLRAEGMTPDDPAYAIYTSGSTGKPKGIVISHRNICHYLRAANTVYGLTDEDVVFQGASVAFDLSLEEIFVPYLVGATLWVASRQVLDEVDRLADVLNEAGITVLDTVPTLLAMLPKDVPSLRVVILGGEACPPAVASRWCRPGRRLFNSYGPTETTVVATIAEVRPDETVTIGRPIPNYSCYVVDESLQPVGPGVQGELLIGGPGVARGYLGRPELTAEKFIPNPFRADGLDPVLYRSGDAVSLDASGNLLFHGRIDDQVKIRGFRLELGEIEAKLTDLPGVAQATVVLRNDAGIDRLVAFLVPQAGVGIDRVELRTALMAQLPAYMVPAHFEVVPSLPRLTSGKADRKALQVAPLTCEGSGDEQEEPRTETEAALLTAAQRVFPGQIIPFDGDFFLDLGGHSLLAARFVSAVREVKPLDGLTLQDVYGARTLRAMAARLDGKAGRGGGGPAKRDLSFTPPPLLRRFLCGAAQAAALPFILALMTAQWLGVFVSYMLLSGEEASFLQEVVTLLGVYVVINIATLVIAVAAKWLIIGRTKPGRYPLWGVYYYRWWLVQRFISLLHLKWFQGSPLMRVFLRILGARVGDDALIGEFESGAVDLVSIGRGAAIGGKVKMANAEVVGNELIIGTIEIGDDAYIGTSCVIGHDAVVGKGTELADLTALPAGARTGEYELWDGSPARRTGMVDREALPEQATAGKLRKAMQTVIYAVAVLGLPPIGLIPIFPAFYLFDKLDGIIGSALGVNYLYYLPVIAWPTAMMLVAATVLLIAAVRWILLPRVKEGSYSVHSWFYVRKWVVALSTEVMLETLSSLYATVYMRAWYRLMGAKIGRDAEISTNLAGRYDLVEIGEKCFIADEVVLGDEDVRRGWMRLKKVKTEARVFVGNDAVVPPGALIPTGSLIGIKSKPPANAEIGAGDTWFGSPPIKLPVRQKFDNVAANWTFEPSRARRFGRAVFEAFSLSMPTMLFITFGTLAVELFAPAILDGRYGSFLLEFIAVSVAIPLAMVLAVVLTKWALMGRYTPTMKPMWSWWAMRTEAVAVLYWGLAGKVLLDHLRGTPMLPWMLRLFGTKFGKGVFMDSTDITEFDCVSVEDFSAVNALSALQTHLYEDRVMKVGRVAVGKGVTVGAGATVLYDTHVGDYARLGPLTLVMKGEEIPAHTEWVGAPAEPAMSMDHGDGTMKAAA</sequence>
<dbReference type="SUPFAM" id="SSF47336">
    <property type="entry name" value="ACP-like"/>
    <property type="match status" value="1"/>
</dbReference>
<dbReference type="GO" id="GO:0031177">
    <property type="term" value="F:phosphopantetheine binding"/>
    <property type="evidence" value="ECO:0007669"/>
    <property type="project" value="TreeGrafter"/>
</dbReference>
<keyword evidence="5" id="KW-1185">Reference proteome</keyword>
<dbReference type="PROSITE" id="PS50075">
    <property type="entry name" value="CARRIER"/>
    <property type="match status" value="1"/>
</dbReference>
<dbReference type="Gene3D" id="3.40.50.12780">
    <property type="entry name" value="N-terminal domain of ligase-like"/>
    <property type="match status" value="1"/>
</dbReference>
<accession>A0A2S2CXB2</accession>
<dbReference type="Pfam" id="PF13193">
    <property type="entry name" value="AMP-binding_C"/>
    <property type="match status" value="1"/>
</dbReference>
<dbReference type="PANTHER" id="PTHR45527">
    <property type="entry name" value="NONRIBOSOMAL PEPTIDE SYNTHETASE"/>
    <property type="match status" value="1"/>
</dbReference>
<dbReference type="InterPro" id="IPR000873">
    <property type="entry name" value="AMP-dep_synth/lig_dom"/>
</dbReference>
<evidence type="ECO:0000256" key="2">
    <source>
        <dbReference type="SAM" id="Phobius"/>
    </source>
</evidence>
<feature type="domain" description="Carrier" evidence="3">
    <location>
        <begin position="576"/>
        <end position="653"/>
    </location>
</feature>
<dbReference type="FunFam" id="3.40.50.980:FF:000001">
    <property type="entry name" value="Non-ribosomal peptide synthetase"/>
    <property type="match status" value="1"/>
</dbReference>
<evidence type="ECO:0000259" key="3">
    <source>
        <dbReference type="PROSITE" id="PS50075"/>
    </source>
</evidence>
<feature type="transmembrane region" description="Helical" evidence="2">
    <location>
        <begin position="957"/>
        <end position="985"/>
    </location>
</feature>
<keyword evidence="4" id="KW-0614">Plasmid</keyword>
<dbReference type="InterPro" id="IPR036736">
    <property type="entry name" value="ACP-like_sf"/>
</dbReference>
<dbReference type="InterPro" id="IPR045851">
    <property type="entry name" value="AMP-bd_C_sf"/>
</dbReference>
<evidence type="ECO:0000313" key="4">
    <source>
        <dbReference type="EMBL" id="AWK89088.1"/>
    </source>
</evidence>
<dbReference type="PANTHER" id="PTHR45527:SF1">
    <property type="entry name" value="FATTY ACID SYNTHASE"/>
    <property type="match status" value="1"/>
</dbReference>
<feature type="region of interest" description="Disordered" evidence="1">
    <location>
        <begin position="1"/>
        <end position="62"/>
    </location>
</feature>
<feature type="transmembrane region" description="Helical" evidence="2">
    <location>
        <begin position="684"/>
        <end position="707"/>
    </location>
</feature>
<dbReference type="Pfam" id="PF00550">
    <property type="entry name" value="PP-binding"/>
    <property type="match status" value="1"/>
</dbReference>
<gene>
    <name evidence="4" type="ORF">DEW08_24065</name>
</gene>
<dbReference type="GO" id="GO:0005737">
    <property type="term" value="C:cytoplasm"/>
    <property type="evidence" value="ECO:0007669"/>
    <property type="project" value="TreeGrafter"/>
</dbReference>
<dbReference type="SUPFAM" id="SSF51161">
    <property type="entry name" value="Trimeric LpxA-like enzymes"/>
    <property type="match status" value="3"/>
</dbReference>
<keyword evidence="2" id="KW-1133">Transmembrane helix</keyword>
<dbReference type="Pfam" id="PF00501">
    <property type="entry name" value="AMP-binding"/>
    <property type="match status" value="1"/>
</dbReference>
<dbReference type="Gene3D" id="1.10.1200.10">
    <property type="entry name" value="ACP-like"/>
    <property type="match status" value="1"/>
</dbReference>
<dbReference type="Proteomes" id="UP000245629">
    <property type="component" value="Plasmid unnamed1"/>
</dbReference>
<dbReference type="KEGG" id="azz:DEW08_24065"/>
<dbReference type="GO" id="GO:0043041">
    <property type="term" value="P:amino acid activation for nonribosomal peptide biosynthetic process"/>
    <property type="evidence" value="ECO:0007669"/>
    <property type="project" value="TreeGrafter"/>
</dbReference>
<reference evidence="5" key="1">
    <citation type="submission" date="2018-05" db="EMBL/GenBank/DDBJ databases">
        <title>Azospirillum thermophila sp. nov., a novel isolated from hot spring.</title>
        <authorList>
            <person name="Zhao Z."/>
        </authorList>
    </citation>
    <scope>NUCLEOTIDE SEQUENCE [LARGE SCALE GENOMIC DNA]</scope>
    <source>
        <strain evidence="5">CFH 70021</strain>
        <plasmid evidence="5">unnamed1</plasmid>
    </source>
</reference>
<feature type="transmembrane region" description="Helical" evidence="2">
    <location>
        <begin position="1203"/>
        <end position="1225"/>
    </location>
</feature>
<organism evidence="4 5">
    <name type="scientific">Azospirillum thermophilum</name>
    <dbReference type="NCBI Taxonomy" id="2202148"/>
    <lineage>
        <taxon>Bacteria</taxon>
        <taxon>Pseudomonadati</taxon>
        <taxon>Pseudomonadota</taxon>
        <taxon>Alphaproteobacteria</taxon>
        <taxon>Rhodospirillales</taxon>
        <taxon>Azospirillaceae</taxon>
        <taxon>Azospirillum</taxon>
    </lineage>
</organism>
<dbReference type="InterPro" id="IPR009081">
    <property type="entry name" value="PP-bd_ACP"/>
</dbReference>
<evidence type="ECO:0000256" key="1">
    <source>
        <dbReference type="SAM" id="MobiDB-lite"/>
    </source>
</evidence>
<geneLocation type="plasmid" evidence="4 5">
    <name>unnamed1</name>
</geneLocation>
<dbReference type="GO" id="GO:0044550">
    <property type="term" value="P:secondary metabolite biosynthetic process"/>
    <property type="evidence" value="ECO:0007669"/>
    <property type="project" value="TreeGrafter"/>
</dbReference>
<evidence type="ECO:0000313" key="5">
    <source>
        <dbReference type="Proteomes" id="UP000245629"/>
    </source>
</evidence>
<dbReference type="InterPro" id="IPR011004">
    <property type="entry name" value="Trimer_LpxA-like_sf"/>
</dbReference>
<feature type="transmembrane region" description="Helical" evidence="2">
    <location>
        <begin position="916"/>
        <end position="937"/>
    </location>
</feature>
<dbReference type="InterPro" id="IPR025110">
    <property type="entry name" value="AMP-bd_C"/>
</dbReference>
<dbReference type="InterPro" id="IPR010071">
    <property type="entry name" value="AA_adenyl_dom"/>
</dbReference>
<dbReference type="SUPFAM" id="SSF56801">
    <property type="entry name" value="Acetyl-CoA synthetase-like"/>
    <property type="match status" value="1"/>
</dbReference>
<feature type="transmembrane region" description="Helical" evidence="2">
    <location>
        <begin position="759"/>
        <end position="777"/>
    </location>
</feature>
<dbReference type="OrthoDB" id="9770470at2"/>
<dbReference type="NCBIfam" id="TIGR02353">
    <property type="entry name" value="NRPS_term_dom"/>
    <property type="match status" value="1"/>
</dbReference>
<proteinExistence type="predicted"/>
<dbReference type="EMBL" id="CP029356">
    <property type="protein sequence ID" value="AWK89088.1"/>
    <property type="molecule type" value="Genomic_DNA"/>
</dbReference>
<keyword evidence="2" id="KW-0812">Transmembrane</keyword>
<name>A0A2S2CXB2_9PROT</name>
<dbReference type="InterPro" id="IPR012728">
    <property type="entry name" value="Pls/PosA_C"/>
</dbReference>
<protein>
    <submittedName>
        <fullName evidence="4">Peptide synthetase</fullName>
    </submittedName>
</protein>
<dbReference type="Gene3D" id="2.160.10.10">
    <property type="entry name" value="Hexapeptide repeat proteins"/>
    <property type="match status" value="3"/>
</dbReference>
<dbReference type="Gene3D" id="3.30.300.30">
    <property type="match status" value="1"/>
</dbReference>